<reference evidence="1" key="1">
    <citation type="submission" date="2021-03" db="EMBL/GenBank/DDBJ databases">
        <title>Draft genome sequence of rust myrtle Austropuccinia psidii MF-1, a brazilian biotype.</title>
        <authorList>
            <person name="Quecine M.C."/>
            <person name="Pachon D.M.R."/>
            <person name="Bonatelli M.L."/>
            <person name="Correr F.H."/>
            <person name="Franceschini L.M."/>
            <person name="Leite T.F."/>
            <person name="Margarido G.R.A."/>
            <person name="Almeida C.A."/>
            <person name="Ferrarezi J.A."/>
            <person name="Labate C.A."/>
        </authorList>
    </citation>
    <scope>NUCLEOTIDE SEQUENCE</scope>
    <source>
        <strain evidence="1">MF-1</strain>
    </source>
</reference>
<evidence type="ECO:0000313" key="1">
    <source>
        <dbReference type="EMBL" id="MBW0479838.1"/>
    </source>
</evidence>
<evidence type="ECO:0000313" key="2">
    <source>
        <dbReference type="Proteomes" id="UP000765509"/>
    </source>
</evidence>
<dbReference type="OrthoDB" id="2518572at2759"/>
<evidence type="ECO:0008006" key="3">
    <source>
        <dbReference type="Google" id="ProtNLM"/>
    </source>
</evidence>
<organism evidence="1 2">
    <name type="scientific">Austropuccinia psidii MF-1</name>
    <dbReference type="NCBI Taxonomy" id="1389203"/>
    <lineage>
        <taxon>Eukaryota</taxon>
        <taxon>Fungi</taxon>
        <taxon>Dikarya</taxon>
        <taxon>Basidiomycota</taxon>
        <taxon>Pucciniomycotina</taxon>
        <taxon>Pucciniomycetes</taxon>
        <taxon>Pucciniales</taxon>
        <taxon>Sphaerophragmiaceae</taxon>
        <taxon>Austropuccinia</taxon>
    </lineage>
</organism>
<proteinExistence type="predicted"/>
<accession>A0A9Q3C9V4</accession>
<dbReference type="EMBL" id="AVOT02005734">
    <property type="protein sequence ID" value="MBW0479838.1"/>
    <property type="molecule type" value="Genomic_DNA"/>
</dbReference>
<dbReference type="Proteomes" id="UP000765509">
    <property type="component" value="Unassembled WGS sequence"/>
</dbReference>
<keyword evidence="2" id="KW-1185">Reference proteome</keyword>
<sequence>MISNQEVSLSYQPERLAISTENGESIYFEGVGLVCFKHNSHIFKFVVLHVPDVKDNFLSLGCIFYINGITGLTIKWQMGTLHIQISSNVFSIKETLKLSTEKLVSWRTSIDPLLLHQRAGHPHQEALEHIFKKQLRVLACQYCLTSKSHRKTFFGALPPSHALLDVLHTNLSG</sequence>
<dbReference type="AlphaFoldDB" id="A0A9Q3C9V4"/>
<comment type="caution">
    <text evidence="1">The sequence shown here is derived from an EMBL/GenBank/DDBJ whole genome shotgun (WGS) entry which is preliminary data.</text>
</comment>
<gene>
    <name evidence="1" type="ORF">O181_019553</name>
</gene>
<protein>
    <recommendedName>
        <fullName evidence="3">GAG-pre-integrase domain-containing protein</fullName>
    </recommendedName>
</protein>
<name>A0A9Q3C9V4_9BASI</name>